<feature type="transmembrane region" description="Helical" evidence="7">
    <location>
        <begin position="6"/>
        <end position="28"/>
    </location>
</feature>
<dbReference type="NCBIfam" id="TIGR00445">
    <property type="entry name" value="mraY"/>
    <property type="match status" value="1"/>
</dbReference>
<comment type="caution">
    <text evidence="10">The sequence shown here is derived from an EMBL/GenBank/DDBJ whole genome shotgun (WGS) entry which is preliminary data.</text>
</comment>
<dbReference type="InterPro" id="IPR000715">
    <property type="entry name" value="Glycosyl_transferase_4"/>
</dbReference>
<evidence type="ECO:0000256" key="5">
    <source>
        <dbReference type="ARBA" id="ARBA00022989"/>
    </source>
</evidence>
<evidence type="ECO:0000313" key="10">
    <source>
        <dbReference type="EMBL" id="KNZ43261.1"/>
    </source>
</evidence>
<keyword evidence="7" id="KW-1003">Cell membrane</keyword>
<feature type="binding site" evidence="9">
    <location>
        <position position="232"/>
    </location>
    <ligand>
        <name>Mg(2+)</name>
        <dbReference type="ChEBI" id="CHEBI:18420"/>
    </ligand>
</feature>
<dbReference type="GO" id="GO:0051301">
    <property type="term" value="P:cell division"/>
    <property type="evidence" value="ECO:0007669"/>
    <property type="project" value="UniProtKB-KW"/>
</dbReference>
<evidence type="ECO:0000313" key="11">
    <source>
        <dbReference type="Proteomes" id="UP000036873"/>
    </source>
</evidence>
<proteinExistence type="inferred from homology"/>
<dbReference type="InterPro" id="IPR003524">
    <property type="entry name" value="PNAcMuramoyl-5peptid_Trfase"/>
</dbReference>
<dbReference type="GO" id="GO:0005886">
    <property type="term" value="C:plasma membrane"/>
    <property type="evidence" value="ECO:0007669"/>
    <property type="project" value="UniProtKB-SubCell"/>
</dbReference>
<feature type="transmembrane region" description="Helical" evidence="7">
    <location>
        <begin position="253"/>
        <end position="276"/>
    </location>
</feature>
<dbReference type="GO" id="GO:0046872">
    <property type="term" value="F:metal ion binding"/>
    <property type="evidence" value="ECO:0007669"/>
    <property type="project" value="UniProtKB-KW"/>
</dbReference>
<reference evidence="11" key="1">
    <citation type="submission" date="2015-07" db="EMBL/GenBank/DDBJ databases">
        <title>Draft genome sequence of Acetobacterium bakii DSM 8293, a potential psychrophilic chemical producer through syngas fermentation.</title>
        <authorList>
            <person name="Song Y."/>
            <person name="Hwang S."/>
            <person name="Cho B.-K."/>
        </authorList>
    </citation>
    <scope>NUCLEOTIDE SEQUENCE [LARGE SCALE GENOMIC DNA]</scope>
    <source>
        <strain evidence="11">DSM 8239</strain>
    </source>
</reference>
<feature type="transmembrane region" description="Helical" evidence="7">
    <location>
        <begin position="82"/>
        <end position="101"/>
    </location>
</feature>
<evidence type="ECO:0000256" key="9">
    <source>
        <dbReference type="PIRSR" id="PIRSR600715-1"/>
    </source>
</evidence>
<feature type="binding site" evidence="9">
    <location>
        <position position="172"/>
    </location>
    <ligand>
        <name>Mg(2+)</name>
        <dbReference type="ChEBI" id="CHEBI:18420"/>
    </ligand>
</feature>
<keyword evidence="6 7" id="KW-0472">Membrane</keyword>
<accession>A0A0L6U421</accession>
<comment type="function">
    <text evidence="7">Catalyzes the initial step of the lipid cycle reactions in the biosynthesis of the cell wall peptidoglycan: transfers peptidoglycan precursor phospho-MurNAc-pentapeptide from UDP-MurNAc-pentapeptide onto the lipid carrier undecaprenyl phosphate, yielding undecaprenyl-pyrophosphoryl-MurNAc-pentapeptide, known as lipid I.</text>
</comment>
<comment type="catalytic activity">
    <reaction evidence="7">
        <text>UDP-N-acetyl-alpha-D-muramoyl-L-alanyl-gamma-D-glutamyl-meso-2,6-diaminopimeloyl-D-alanyl-D-alanine + di-trans,octa-cis-undecaprenyl phosphate = di-trans,octa-cis-undecaprenyl diphospho-N-acetyl-alpha-D-muramoyl-L-alanyl-D-glutamyl-meso-2,6-diaminopimeloyl-D-alanyl-D-alanine + UMP</text>
        <dbReference type="Rhea" id="RHEA:28386"/>
        <dbReference type="ChEBI" id="CHEBI:57865"/>
        <dbReference type="ChEBI" id="CHEBI:60392"/>
        <dbReference type="ChEBI" id="CHEBI:61386"/>
        <dbReference type="ChEBI" id="CHEBI:61387"/>
        <dbReference type="EC" id="2.7.8.13"/>
    </reaction>
</comment>
<name>A0A0L6U421_9FIRM</name>
<dbReference type="GO" id="GO:0008360">
    <property type="term" value="P:regulation of cell shape"/>
    <property type="evidence" value="ECO:0007669"/>
    <property type="project" value="UniProtKB-KW"/>
</dbReference>
<dbReference type="GO" id="GO:0051992">
    <property type="term" value="F:UDP-N-acetylmuramoyl-L-alanyl-D-glutamyl-meso-2,6-diaminopimelyl-D-alanyl-D-alanine:undecaprenyl-phosphate transferase activity"/>
    <property type="evidence" value="ECO:0007669"/>
    <property type="project" value="RHEA"/>
</dbReference>
<dbReference type="RefSeq" id="WP_050738710.1">
    <property type="nucleotide sequence ID" value="NZ_LGYO01000006.1"/>
</dbReference>
<keyword evidence="5 7" id="KW-1133">Transmembrane helix</keyword>
<keyword evidence="11" id="KW-1185">Reference proteome</keyword>
<feature type="transmembrane region" description="Helical" evidence="7">
    <location>
        <begin position="304"/>
        <end position="323"/>
    </location>
</feature>
<evidence type="ECO:0000256" key="3">
    <source>
        <dbReference type="ARBA" id="ARBA00022679"/>
    </source>
</evidence>
<keyword evidence="7" id="KW-0961">Cell wall biogenesis/degradation</keyword>
<keyword evidence="3 7" id="KW-0808">Transferase</keyword>
<dbReference type="Proteomes" id="UP000036873">
    <property type="component" value="Unassembled WGS sequence"/>
</dbReference>
<protein>
    <recommendedName>
        <fullName evidence="7 8">Phospho-N-acetylmuramoyl-pentapeptide-transferase</fullName>
        <ecNumber evidence="7 8">2.7.8.13</ecNumber>
    </recommendedName>
    <alternativeName>
        <fullName evidence="7">UDP-MurNAc-pentapeptide phosphotransferase</fullName>
    </alternativeName>
</protein>
<evidence type="ECO:0000256" key="8">
    <source>
        <dbReference type="NCBIfam" id="TIGR00445"/>
    </source>
</evidence>
<keyword evidence="7 9" id="KW-0479">Metal-binding</keyword>
<keyword evidence="7" id="KW-0573">Peptidoglycan synthesis</keyword>
<evidence type="ECO:0000256" key="2">
    <source>
        <dbReference type="ARBA" id="ARBA00005583"/>
    </source>
</evidence>
<dbReference type="HAMAP" id="MF_00038">
    <property type="entry name" value="MraY"/>
    <property type="match status" value="1"/>
</dbReference>
<comment type="cofactor">
    <cofactor evidence="7 9">
        <name>Mg(2+)</name>
        <dbReference type="ChEBI" id="CHEBI:18420"/>
    </cofactor>
</comment>
<keyword evidence="7 9" id="KW-0460">Magnesium</keyword>
<keyword evidence="7" id="KW-0133">Cell shape</keyword>
<evidence type="ECO:0000256" key="6">
    <source>
        <dbReference type="ARBA" id="ARBA00023136"/>
    </source>
</evidence>
<dbReference type="PANTHER" id="PTHR22926">
    <property type="entry name" value="PHOSPHO-N-ACETYLMURAMOYL-PENTAPEPTIDE-TRANSFERASE"/>
    <property type="match status" value="1"/>
</dbReference>
<feature type="transmembrane region" description="Helical" evidence="7">
    <location>
        <begin position="179"/>
        <end position="196"/>
    </location>
</feature>
<dbReference type="OrthoDB" id="9805475at2"/>
<feature type="transmembrane region" description="Helical" evidence="7">
    <location>
        <begin position="153"/>
        <end position="172"/>
    </location>
</feature>
<comment type="subcellular location">
    <subcellularLocation>
        <location evidence="7">Cell membrane</location>
        <topology evidence="7">Multi-pass membrane protein</topology>
    </subcellularLocation>
    <subcellularLocation>
        <location evidence="1">Membrane</location>
        <topology evidence="1">Multi-pass membrane protein</topology>
    </subcellularLocation>
</comment>
<evidence type="ECO:0000256" key="1">
    <source>
        <dbReference type="ARBA" id="ARBA00004141"/>
    </source>
</evidence>
<comment type="pathway">
    <text evidence="7">Cell wall biogenesis; peptidoglycan biosynthesis.</text>
</comment>
<dbReference type="UniPathway" id="UPA00219"/>
<evidence type="ECO:0000256" key="7">
    <source>
        <dbReference type="HAMAP-Rule" id="MF_00038"/>
    </source>
</evidence>
<sequence>MEITTLKAGMISLLIAFAVVHLITPHFIPMLKRLKFGQSIREEGPKSHLEKSGTPTMGGLVIQLGILVAVIILSLVIGSFNFFPVLVMVFFGVIGFIDDYIKVAKKHNLGLRAWQKLVLQFAGALAIALYAYYSPTIGSELVVPFMSQTVDFGFWYVPFTFIAIVAIVNAVNLTDGLDGLAAGVTAIVSVFFFVGSLMLPEAATTVFIGGVIGACLGFLRHNSNPAAIFMGDTGSMALGGAVVVMAILTRLQIFLLIAGGLFVIEALSVVIQVGYFKATKGKRFFKMAPIHHHYELAGWSETRVVTVFWVVTAIFVTIAFICLV</sequence>
<dbReference type="PATRIC" id="fig|52689.4.peg.3132"/>
<dbReference type="GO" id="GO:0009252">
    <property type="term" value="P:peptidoglycan biosynthetic process"/>
    <property type="evidence" value="ECO:0007669"/>
    <property type="project" value="UniProtKB-UniRule"/>
</dbReference>
<dbReference type="EMBL" id="LGYO01000006">
    <property type="protein sequence ID" value="KNZ43261.1"/>
    <property type="molecule type" value="Genomic_DNA"/>
</dbReference>
<dbReference type="PANTHER" id="PTHR22926:SF5">
    <property type="entry name" value="PHOSPHO-N-ACETYLMURAMOYL-PENTAPEPTIDE-TRANSFERASE HOMOLOG"/>
    <property type="match status" value="1"/>
</dbReference>
<dbReference type="CDD" id="cd06852">
    <property type="entry name" value="GT_MraY"/>
    <property type="match status" value="1"/>
</dbReference>
<gene>
    <name evidence="7" type="primary">mraY</name>
    <name evidence="10" type="ORF">AKG39_02135</name>
</gene>
<dbReference type="InterPro" id="IPR018480">
    <property type="entry name" value="PNAcMuramoyl-5peptid_Trfase_CS"/>
</dbReference>
<dbReference type="AlphaFoldDB" id="A0A0L6U421"/>
<feature type="transmembrane region" description="Helical" evidence="7">
    <location>
        <begin position="226"/>
        <end position="247"/>
    </location>
</feature>
<dbReference type="EC" id="2.7.8.13" evidence="7 8"/>
<feature type="transmembrane region" description="Helical" evidence="7">
    <location>
        <begin position="113"/>
        <end position="133"/>
    </location>
</feature>
<keyword evidence="7" id="KW-0132">Cell division</keyword>
<evidence type="ECO:0000256" key="4">
    <source>
        <dbReference type="ARBA" id="ARBA00022692"/>
    </source>
</evidence>
<comment type="similarity">
    <text evidence="2 7">Belongs to the glycosyltransferase 4 family. MraY subfamily.</text>
</comment>
<dbReference type="GO" id="GO:0071555">
    <property type="term" value="P:cell wall organization"/>
    <property type="evidence" value="ECO:0007669"/>
    <property type="project" value="UniProtKB-KW"/>
</dbReference>
<dbReference type="PROSITE" id="PS01348">
    <property type="entry name" value="MRAY_2"/>
    <property type="match status" value="1"/>
</dbReference>
<keyword evidence="7" id="KW-0131">Cell cycle</keyword>
<keyword evidence="4 7" id="KW-0812">Transmembrane</keyword>
<dbReference type="GO" id="GO:0008963">
    <property type="term" value="F:phospho-N-acetylmuramoyl-pentapeptide-transferase activity"/>
    <property type="evidence" value="ECO:0007669"/>
    <property type="project" value="UniProtKB-UniRule"/>
</dbReference>
<dbReference type="Pfam" id="PF00953">
    <property type="entry name" value="Glycos_transf_4"/>
    <property type="match status" value="1"/>
</dbReference>
<dbReference type="Pfam" id="PF10555">
    <property type="entry name" value="MraY_sig1"/>
    <property type="match status" value="1"/>
</dbReference>
<dbReference type="STRING" id="52689.AKG39_02135"/>
<organism evidence="10 11">
    <name type="scientific">Acetobacterium bakii</name>
    <dbReference type="NCBI Taxonomy" id="52689"/>
    <lineage>
        <taxon>Bacteria</taxon>
        <taxon>Bacillati</taxon>
        <taxon>Bacillota</taxon>
        <taxon>Clostridia</taxon>
        <taxon>Eubacteriales</taxon>
        <taxon>Eubacteriaceae</taxon>
        <taxon>Acetobacterium</taxon>
    </lineage>
</organism>